<proteinExistence type="predicted"/>
<protein>
    <recommendedName>
        <fullName evidence="3">Type II toxin-antitoxin system HicA family toxin</fullName>
    </recommendedName>
</protein>
<comment type="caution">
    <text evidence="1">The sequence shown here is derived from an EMBL/GenBank/DDBJ whole genome shotgun (WGS) entry which is preliminary data.</text>
</comment>
<reference evidence="1 2" key="1">
    <citation type="submission" date="2022-06" db="EMBL/GenBank/DDBJ databases">
        <title>Isolation of gut microbiota from human fecal samples.</title>
        <authorList>
            <person name="Pamer E.G."/>
            <person name="Barat B."/>
            <person name="Waligurski E."/>
            <person name="Medina S."/>
            <person name="Paddock L."/>
            <person name="Mostad J."/>
        </authorList>
    </citation>
    <scope>NUCLEOTIDE SEQUENCE [LARGE SCALE GENOMIC DNA]</scope>
    <source>
        <strain evidence="1 2">DFI.1.1</strain>
    </source>
</reference>
<dbReference type="Proteomes" id="UP001206692">
    <property type="component" value="Unassembled WGS sequence"/>
</dbReference>
<organism evidence="1 2">
    <name type="scientific">Megasphaera massiliensis</name>
    <dbReference type="NCBI Taxonomy" id="1232428"/>
    <lineage>
        <taxon>Bacteria</taxon>
        <taxon>Bacillati</taxon>
        <taxon>Bacillota</taxon>
        <taxon>Negativicutes</taxon>
        <taxon>Veillonellales</taxon>
        <taxon>Veillonellaceae</taxon>
        <taxon>Megasphaera</taxon>
    </lineage>
</organism>
<gene>
    <name evidence="1" type="ORF">NE675_05415</name>
</gene>
<dbReference type="RefSeq" id="WP_062412150.1">
    <property type="nucleotide sequence ID" value="NZ_JAJCIO010000005.1"/>
</dbReference>
<keyword evidence="2" id="KW-1185">Reference proteome</keyword>
<evidence type="ECO:0008006" key="3">
    <source>
        <dbReference type="Google" id="ProtNLM"/>
    </source>
</evidence>
<evidence type="ECO:0000313" key="2">
    <source>
        <dbReference type="Proteomes" id="UP001206692"/>
    </source>
</evidence>
<dbReference type="EMBL" id="JANGEW010000008">
    <property type="protein sequence ID" value="MCQ5342470.1"/>
    <property type="molecule type" value="Genomic_DNA"/>
</dbReference>
<sequence>MAKKAVLDEAQHIRAMLKKIFKQYRRMNASIRRALAEIGITVVEGRKHYKLYYNNDDRYCFPLPKTPSGSRTGANAVSRIYNSLILPQFV</sequence>
<name>A0ABT1ST33_9FIRM</name>
<evidence type="ECO:0000313" key="1">
    <source>
        <dbReference type="EMBL" id="MCQ5342470.1"/>
    </source>
</evidence>
<accession>A0ABT1ST33</accession>